<evidence type="ECO:0000256" key="5">
    <source>
        <dbReference type="ARBA" id="ARBA00023204"/>
    </source>
</evidence>
<feature type="domain" description="BRCA2 OB1" evidence="8">
    <location>
        <begin position="1393"/>
        <end position="1504"/>
    </location>
</feature>
<dbReference type="InterPro" id="IPR036315">
    <property type="entry name" value="BRCA2_hlx_sf"/>
</dbReference>
<organism evidence="11 12">
    <name type="scientific">Chironomus riparius</name>
    <dbReference type="NCBI Taxonomy" id="315576"/>
    <lineage>
        <taxon>Eukaryota</taxon>
        <taxon>Metazoa</taxon>
        <taxon>Ecdysozoa</taxon>
        <taxon>Arthropoda</taxon>
        <taxon>Hexapoda</taxon>
        <taxon>Insecta</taxon>
        <taxon>Pterygota</taxon>
        <taxon>Neoptera</taxon>
        <taxon>Endopterygota</taxon>
        <taxon>Diptera</taxon>
        <taxon>Nematocera</taxon>
        <taxon>Chironomoidea</taxon>
        <taxon>Chironomidae</taxon>
        <taxon>Chironominae</taxon>
        <taxon>Chironomus</taxon>
    </lineage>
</organism>
<feature type="compositionally biased region" description="Polar residues" evidence="7">
    <location>
        <begin position="765"/>
        <end position="794"/>
    </location>
</feature>
<evidence type="ECO:0000259" key="8">
    <source>
        <dbReference type="Pfam" id="PF09103"/>
    </source>
</evidence>
<keyword evidence="1" id="KW-0677">Repeat</keyword>
<reference evidence="11" key="1">
    <citation type="submission" date="2022-01" db="EMBL/GenBank/DDBJ databases">
        <authorList>
            <person name="King R."/>
        </authorList>
    </citation>
    <scope>NUCLEOTIDE SEQUENCE</scope>
</reference>
<evidence type="ECO:0000256" key="2">
    <source>
        <dbReference type="ARBA" id="ARBA00022763"/>
    </source>
</evidence>
<dbReference type="SUPFAM" id="SSF50249">
    <property type="entry name" value="Nucleic acid-binding proteins"/>
    <property type="match status" value="3"/>
</dbReference>
<dbReference type="GO" id="GO:0003677">
    <property type="term" value="F:DNA binding"/>
    <property type="evidence" value="ECO:0007669"/>
    <property type="project" value="UniProtKB-KW"/>
</dbReference>
<dbReference type="Pfam" id="PF09103">
    <property type="entry name" value="BRCA-2_OB1"/>
    <property type="match status" value="1"/>
</dbReference>
<dbReference type="PANTHER" id="PTHR11289">
    <property type="entry name" value="BREAST CANCER TYPE 2 SUSCEPTIBILITY PROTEIN BRCA2"/>
    <property type="match status" value="1"/>
</dbReference>
<feature type="compositionally biased region" description="Polar residues" evidence="7">
    <location>
        <begin position="968"/>
        <end position="982"/>
    </location>
</feature>
<dbReference type="Pfam" id="PF09169">
    <property type="entry name" value="BRCA-2_helical"/>
    <property type="match status" value="1"/>
</dbReference>
<keyword evidence="2" id="KW-0227">DNA damage</keyword>
<dbReference type="GO" id="GO:0000724">
    <property type="term" value="P:double-strand break repair via homologous recombination"/>
    <property type="evidence" value="ECO:0007669"/>
    <property type="project" value="InterPro"/>
</dbReference>
<dbReference type="InterPro" id="IPR012340">
    <property type="entry name" value="NA-bd_OB-fold"/>
</dbReference>
<dbReference type="Proteomes" id="UP001153620">
    <property type="component" value="Chromosome 1"/>
</dbReference>
<feature type="region of interest" description="Disordered" evidence="7">
    <location>
        <begin position="448"/>
        <end position="491"/>
    </location>
</feature>
<dbReference type="InterPro" id="IPR015525">
    <property type="entry name" value="BRCA2"/>
</dbReference>
<evidence type="ECO:0000256" key="7">
    <source>
        <dbReference type="SAM" id="MobiDB-lite"/>
    </source>
</evidence>
<feature type="compositionally biased region" description="Basic and acidic residues" evidence="7">
    <location>
        <begin position="852"/>
        <end position="862"/>
    </location>
</feature>
<dbReference type="InterPro" id="IPR015188">
    <property type="entry name" value="BRCA2_OB_3"/>
</dbReference>
<feature type="region of interest" description="Disordered" evidence="7">
    <location>
        <begin position="897"/>
        <end position="918"/>
    </location>
</feature>
<feature type="compositionally biased region" description="Polar residues" evidence="7">
    <location>
        <begin position="718"/>
        <end position="730"/>
    </location>
</feature>
<name>A0A9N9WJ58_9DIPT</name>
<dbReference type="Gene3D" id="2.40.50.140">
    <property type="entry name" value="Nucleic acid-binding proteins"/>
    <property type="match status" value="4"/>
</dbReference>
<dbReference type="OrthoDB" id="21095at2759"/>
<evidence type="ECO:0000313" key="11">
    <source>
        <dbReference type="EMBL" id="CAG9797404.1"/>
    </source>
</evidence>
<dbReference type="EMBL" id="OU895877">
    <property type="protein sequence ID" value="CAG9797404.1"/>
    <property type="molecule type" value="Genomic_DNA"/>
</dbReference>
<dbReference type="PROSITE" id="PS50138">
    <property type="entry name" value="BRCA2_REPEAT"/>
    <property type="match status" value="3"/>
</dbReference>
<evidence type="ECO:0008006" key="13">
    <source>
        <dbReference type="Google" id="ProtNLM"/>
    </source>
</evidence>
<dbReference type="InterPro" id="IPR015187">
    <property type="entry name" value="BRCA2_OB_1"/>
</dbReference>
<feature type="domain" description="BRCA2 OB3" evidence="9">
    <location>
        <begin position="1745"/>
        <end position="1884"/>
    </location>
</feature>
<evidence type="ECO:0000256" key="1">
    <source>
        <dbReference type="ARBA" id="ARBA00022737"/>
    </source>
</evidence>
<keyword evidence="3" id="KW-0238">DNA-binding</keyword>
<feature type="region of interest" description="Disordered" evidence="7">
    <location>
        <begin position="718"/>
        <end position="794"/>
    </location>
</feature>
<feature type="region of interest" description="Disordered" evidence="7">
    <location>
        <begin position="849"/>
        <end position="868"/>
    </location>
</feature>
<gene>
    <name evidence="11" type="ORF">CHIRRI_LOCUS403</name>
</gene>
<evidence type="ECO:0000256" key="6">
    <source>
        <dbReference type="SAM" id="Coils"/>
    </source>
</evidence>
<accession>A0A9N9WJ58</accession>
<dbReference type="GO" id="GO:0006355">
    <property type="term" value="P:regulation of DNA-templated transcription"/>
    <property type="evidence" value="ECO:0007669"/>
    <property type="project" value="TreeGrafter"/>
</dbReference>
<evidence type="ECO:0000259" key="10">
    <source>
        <dbReference type="Pfam" id="PF09169"/>
    </source>
</evidence>
<evidence type="ECO:0000259" key="9">
    <source>
        <dbReference type="Pfam" id="PF09104"/>
    </source>
</evidence>
<feature type="compositionally biased region" description="Polar residues" evidence="7">
    <location>
        <begin position="900"/>
        <end position="918"/>
    </location>
</feature>
<keyword evidence="5" id="KW-0234">DNA repair</keyword>
<keyword evidence="12" id="KW-1185">Reference proteome</keyword>
<dbReference type="InterPro" id="IPR015252">
    <property type="entry name" value="BRCA2_hlx"/>
</dbReference>
<keyword evidence="6" id="KW-0175">Coiled coil</keyword>
<dbReference type="PANTHER" id="PTHR11289:SF0">
    <property type="entry name" value="BREAST CANCER TYPE 2 SUSCEPTIBILITY PROTEIN"/>
    <property type="match status" value="1"/>
</dbReference>
<keyword evidence="4" id="KW-0233">DNA recombination</keyword>
<dbReference type="SUPFAM" id="SSF81872">
    <property type="entry name" value="BRCA2 helical domain"/>
    <property type="match status" value="1"/>
</dbReference>
<proteinExistence type="predicted"/>
<dbReference type="GO" id="GO:0005634">
    <property type="term" value="C:nucleus"/>
    <property type="evidence" value="ECO:0007669"/>
    <property type="project" value="TreeGrafter"/>
</dbReference>
<feature type="domain" description="Breast cancer type 2 susceptibility protein helical" evidence="10">
    <location>
        <begin position="1209"/>
        <end position="1389"/>
    </location>
</feature>
<dbReference type="Pfam" id="PF09104">
    <property type="entry name" value="BRCA-2_OB3"/>
    <property type="match status" value="1"/>
</dbReference>
<reference evidence="11" key="2">
    <citation type="submission" date="2022-10" db="EMBL/GenBank/DDBJ databases">
        <authorList>
            <consortium name="ENA_rothamsted_submissions"/>
            <consortium name="culmorum"/>
            <person name="King R."/>
        </authorList>
    </citation>
    <scope>NUCLEOTIDE SEQUENCE</scope>
</reference>
<protein>
    <recommendedName>
        <fullName evidence="13">Breast cancer type 2 susceptibility protein homolog</fullName>
    </recommendedName>
</protein>
<sequence>MSILKKDNFDYMSDDLFGDDDDIELNLSNLESNTQESEDLSFSSQRFEDRRMLYESYMADPTIPTSQKNAMGFWKSLYKPTYSTQKIYELMQQRNLLGHCEAPRKMKTPKIRRKVVYNEDFGYDCTFFAPTKVLIEEQRRREDMPKAIKDIYEQKGIVNASQIYKIEQKLKCDSDESDVEMKPSTSGINKVPEDTVSKELNKSLRELSRTVSEQYEISQIMKDIQNISDLDASLTELSEKIQYSSKAEQLVNHTISCSQRLKILDDICTNNLYINTCDLLSDDELRKSSQESHCDIISDAFKSPAVPDKSDINDNIPNNLVQNNNESVPKHVKFSFASGKTINVDNKSIMKFKTIFDNEEKKIQLNENLKVPEQIKNPELPKSASQIVSKNNGSAGFVFASGKSALISTSKLQAFEKKFKNEEAKLKKLESEFPSSSIELCSQKLKDNKENDGNAQNSPQKPSKKSSQENLKTQENELKSRTFKRVRGESSALRRIKSKSLLGLKPKKVKFDDSVIDKNDETVSTTNSIIVPEVPEIIQPVPMQFEFSFASGKNIKISDASVSKFKNIFENEERNMELLENVKGPQQVGFSFASGKNIKIDSKSVAKFKNIFETEERKIDSLESTKVVVPKPQNALVPASTCGFVFASGKTANIDSSKLLNIEKKFMAEEEKMKKIDGDLKVLECIKMSNNEISIGSKNISTGNFKKFDAIKISTGSHLKATGSSTNSNVIPERVTGSKDASTGNQDKSDGTKIASNKSHEVTRSKTPTTGSINTSNENQDRVTGSRNNSTGSQRKLFENLSTGNQQKSGNEFNSIKNDKACKSNGSQIYFEDISLASQYRLSMEVYQSSSEDEKYKSKKSNDLNSRTKKFKSALTRNLKKPNFDINKNLNDSKIGAKIPSSSLTESNKNSHNENQPSTSKCAFVFASGKNVDINQSKINDAKKNFAGEVDEHDISIPCQPSIDLSDKSQTSKAGTNDNDTQSSTKSSSKTGNYSINFNSHRLNSLRVKRKHEDDSDIFNFDLSTHSMRSKKTSQTPTAPANKILDSGIESQNNKVESPKMPFKKFEFFSPMFTSSPVVNPTAAKSRQKLLRLNDRKAEYMAADPFEAIKRKFMPDVNKPTIVKRLAVDNDDDIMISPIVKDKKRQKRSVEKPISSRNFNTSNFFRQETLGQRLADIEEFMDLQSQLNLIGNDPTESQVVSILEIEQQHISRYETENRVKIERKQAIKEQMEYVNNKPEDESRQMTGTMFMMKCGSRRNLKDYVENKKPQDKNIHELTFNNLLDFKFDMKNYIEDAWSRVSVTVADNAKLILDETSNVGFNEIMYSFLASYGVDPKLIKHEWLQNAYKMILIKFIWMENSFDKIEKFEVLTPENVLLQLKYRYDREIDRHQRPAIRKITERDEVSNRRIVLKVIDVIYNMNVGYELELSDGWYKMRTCVDSCLAEAISRKKIALNTKLLICNSELVNMFSSAYHPLELPQGVRLKIHGNSTRIVSYETKLGFCKIPHSFLISVDSISSDGGVIGRLKLFITHVYTIVYVESNGEKKEFRSEKMQNRLENKKEILYSTIFEKIQKQIMQESYNELKERVGKIDKSKLVLAKMSIHEICDILEYESESDLSYAIRSQMSLKQVEKIQEIYHQRKFELNQKIKERINQNENNVAQLLKFRVVDANKPKKTALVSWWQPSEELLNIIKQGNAIELFKTASAGKFQAMCGGEIQIHADKSTVVKLLKISNAKDKFDYYIRKETKFEDITHVFSPLNNEFDVACMIVHVNEKLSHEKLQRVYVANERFNFMSLNFYPSLTDYAYDDVLIEGKILYIRNLQWRKMFKHNNFPEAHAVIDSTIFISNPKDESQKTRLQEFMNNIEDTGNYLQKCREKLETFIGKIPSKSNASNMPLNFITPSPLVTSRKRVLGMKRIPQKYSFS</sequence>
<evidence type="ECO:0000256" key="3">
    <source>
        <dbReference type="ARBA" id="ARBA00023125"/>
    </source>
</evidence>
<evidence type="ECO:0000256" key="4">
    <source>
        <dbReference type="ARBA" id="ARBA00023172"/>
    </source>
</evidence>
<evidence type="ECO:0000313" key="12">
    <source>
        <dbReference type="Proteomes" id="UP001153620"/>
    </source>
</evidence>
<dbReference type="InterPro" id="IPR002093">
    <property type="entry name" value="BRCA2_repeat"/>
</dbReference>
<feature type="region of interest" description="Disordered" evidence="7">
    <location>
        <begin position="955"/>
        <end position="996"/>
    </location>
</feature>
<feature type="coiled-coil region" evidence="6">
    <location>
        <begin position="562"/>
        <end position="625"/>
    </location>
</feature>